<feature type="domain" description="Thiamine pyrophosphate enzyme TPP-binding" evidence="5">
    <location>
        <begin position="423"/>
        <end position="564"/>
    </location>
</feature>
<dbReference type="Gene3D" id="3.40.50.970">
    <property type="match status" value="2"/>
</dbReference>
<dbReference type="EMBL" id="FNOB01000012">
    <property type="protein sequence ID" value="SDX22401.1"/>
    <property type="molecule type" value="Genomic_DNA"/>
</dbReference>
<dbReference type="GO" id="GO:0050660">
    <property type="term" value="F:flavin adenine dinucleotide binding"/>
    <property type="evidence" value="ECO:0007669"/>
    <property type="project" value="TreeGrafter"/>
</dbReference>
<dbReference type="GO" id="GO:0030976">
    <property type="term" value="F:thiamine pyrophosphate binding"/>
    <property type="evidence" value="ECO:0007669"/>
    <property type="project" value="InterPro"/>
</dbReference>
<dbReference type="InterPro" id="IPR011766">
    <property type="entry name" value="TPP_enzyme_TPP-bd"/>
</dbReference>
<dbReference type="InterPro" id="IPR029061">
    <property type="entry name" value="THDP-binding"/>
</dbReference>
<evidence type="ECO:0000259" key="4">
    <source>
        <dbReference type="Pfam" id="PF00205"/>
    </source>
</evidence>
<evidence type="ECO:0000313" key="7">
    <source>
        <dbReference type="EMBL" id="GHE03257.1"/>
    </source>
</evidence>
<feature type="domain" description="Thiamine pyrophosphate enzyme N-terminal TPP-binding" evidence="6">
    <location>
        <begin position="11"/>
        <end position="137"/>
    </location>
</feature>
<dbReference type="CDD" id="cd02002">
    <property type="entry name" value="TPP_BFDC"/>
    <property type="match status" value="1"/>
</dbReference>
<dbReference type="AlphaFoldDB" id="A0AAN5A0D6"/>
<feature type="domain" description="Thiamine pyrophosphate enzyme central" evidence="4">
    <location>
        <begin position="211"/>
        <end position="334"/>
    </location>
</feature>
<name>A0AAN5A0D6_9RHOB</name>
<dbReference type="InterPro" id="IPR029035">
    <property type="entry name" value="DHS-like_NAD/FAD-binding_dom"/>
</dbReference>
<dbReference type="GO" id="GO:0009099">
    <property type="term" value="P:L-valine biosynthetic process"/>
    <property type="evidence" value="ECO:0007669"/>
    <property type="project" value="TreeGrafter"/>
</dbReference>
<dbReference type="NCBIfam" id="NF006203">
    <property type="entry name" value="PRK08327.1"/>
    <property type="match status" value="1"/>
</dbReference>
<dbReference type="GO" id="GO:0005948">
    <property type="term" value="C:acetolactate synthase complex"/>
    <property type="evidence" value="ECO:0007669"/>
    <property type="project" value="TreeGrafter"/>
</dbReference>
<gene>
    <name evidence="7" type="ORF">GCM10008024_25790</name>
    <name evidence="8" type="ORF">SAMN05444006_11217</name>
</gene>
<dbReference type="GO" id="GO:0009097">
    <property type="term" value="P:isoleucine biosynthetic process"/>
    <property type="evidence" value="ECO:0007669"/>
    <property type="project" value="TreeGrafter"/>
</dbReference>
<dbReference type="SUPFAM" id="SSF52518">
    <property type="entry name" value="Thiamin diphosphate-binding fold (THDP-binding)"/>
    <property type="match status" value="2"/>
</dbReference>
<comment type="caution">
    <text evidence="7">The sequence shown here is derived from an EMBL/GenBank/DDBJ whole genome shotgun (WGS) entry which is preliminary data.</text>
</comment>
<dbReference type="EMBL" id="BNAB01000012">
    <property type="protein sequence ID" value="GHE03257.1"/>
    <property type="molecule type" value="Genomic_DNA"/>
</dbReference>
<evidence type="ECO:0000313" key="10">
    <source>
        <dbReference type="Proteomes" id="UP000634647"/>
    </source>
</evidence>
<dbReference type="InterPro" id="IPR045229">
    <property type="entry name" value="TPP_enz"/>
</dbReference>
<organism evidence="7 10">
    <name type="scientific">Allgaiera indica</name>
    <dbReference type="NCBI Taxonomy" id="765699"/>
    <lineage>
        <taxon>Bacteria</taxon>
        <taxon>Pseudomonadati</taxon>
        <taxon>Pseudomonadota</taxon>
        <taxon>Alphaproteobacteria</taxon>
        <taxon>Rhodobacterales</taxon>
        <taxon>Paracoccaceae</taxon>
        <taxon>Allgaiera</taxon>
    </lineage>
</organism>
<reference evidence="7" key="3">
    <citation type="submission" date="2023-06" db="EMBL/GenBank/DDBJ databases">
        <authorList>
            <person name="Sun Q."/>
            <person name="Zhou Y."/>
        </authorList>
    </citation>
    <scope>NUCLEOTIDE SEQUENCE</scope>
    <source>
        <strain evidence="7">CGMCC 1.10859</strain>
    </source>
</reference>
<dbReference type="CDD" id="cd07035">
    <property type="entry name" value="TPP_PYR_POX_like"/>
    <property type="match status" value="1"/>
</dbReference>
<proteinExistence type="inferred from homology"/>
<dbReference type="PANTHER" id="PTHR18968:SF13">
    <property type="entry name" value="ACETOLACTATE SYNTHASE CATALYTIC SUBUNIT, MITOCHONDRIAL"/>
    <property type="match status" value="1"/>
</dbReference>
<evidence type="ECO:0000256" key="3">
    <source>
        <dbReference type="RuleBase" id="RU362132"/>
    </source>
</evidence>
<dbReference type="Pfam" id="PF02775">
    <property type="entry name" value="TPP_enzyme_C"/>
    <property type="match status" value="1"/>
</dbReference>
<dbReference type="PANTHER" id="PTHR18968">
    <property type="entry name" value="THIAMINE PYROPHOSPHATE ENZYMES"/>
    <property type="match status" value="1"/>
</dbReference>
<reference evidence="8 9" key="2">
    <citation type="submission" date="2016-10" db="EMBL/GenBank/DDBJ databases">
        <authorList>
            <person name="Varghese N."/>
            <person name="Submissions S."/>
        </authorList>
    </citation>
    <scope>NUCLEOTIDE SEQUENCE [LARGE SCALE GENOMIC DNA]</scope>
    <source>
        <strain evidence="8 9">DSM 24802</strain>
    </source>
</reference>
<evidence type="ECO:0000259" key="6">
    <source>
        <dbReference type="Pfam" id="PF02776"/>
    </source>
</evidence>
<evidence type="ECO:0000313" key="8">
    <source>
        <dbReference type="EMBL" id="SDX22401.1"/>
    </source>
</evidence>
<sequence>MKDQTREVSAGGALFGKLKALGVDYVFANSGTDFPPIIEGLIEARDRGMKLPTAITVPHEHVAVGMAQGYAQLTGRAQAVMLHTNVGLANGATGAINAACDQIPMLLMSGRTPVMESGRFGARTVPIGWGQEMRDQTALVREACKWDYELRFPEQLPEMLDRGWAIANSTPTGPVYMSLPREVLCDPCPTEMIEAPPRMQPVRTAPAPDALEEAAALLAGAERPLIIAQRGAGSEQAFQALAGFVQDWAIPLSHYWANQIAIPMSSPCHVEWMPEDLLREADVILVLNALAPWWPDRAAPAPGAKVIHLGPDPLFTRSTPMRNFRSEVALAGETAPTILALIAAMRDRPRNASVLAARRDRIAARADANRAAVTAAAERGAGGPMTKEWVSLCLGRAIRAQDRPASVFHELGAPLAPLMLDAHQSYFQEPHSGGLGWGFPAALGAQLADPERLIFATMGDGSYMFANPTVCHQVAEAQGLPVITLVLNNEEWGAVRHSVEGLYKGGRAAQSNDVPLTSLRPSPDFTKTAEASRAHAETVTEGRDLPAALTRAIRVATEERRQVLLNIAIAREGAL</sequence>
<keyword evidence="2 3" id="KW-0786">Thiamine pyrophosphate</keyword>
<dbReference type="GO" id="GO:0000287">
    <property type="term" value="F:magnesium ion binding"/>
    <property type="evidence" value="ECO:0007669"/>
    <property type="project" value="InterPro"/>
</dbReference>
<dbReference type="Gene3D" id="3.40.50.1220">
    <property type="entry name" value="TPP-binding domain"/>
    <property type="match status" value="1"/>
</dbReference>
<evidence type="ECO:0000313" key="9">
    <source>
        <dbReference type="Proteomes" id="UP000199541"/>
    </source>
</evidence>
<dbReference type="SUPFAM" id="SSF52467">
    <property type="entry name" value="DHS-like NAD/FAD-binding domain"/>
    <property type="match status" value="1"/>
</dbReference>
<dbReference type="InterPro" id="IPR012001">
    <property type="entry name" value="Thiamin_PyroP_enz_TPP-bd_dom"/>
</dbReference>
<dbReference type="InterPro" id="IPR012000">
    <property type="entry name" value="Thiamin_PyroP_enz_cen_dom"/>
</dbReference>
<evidence type="ECO:0000259" key="5">
    <source>
        <dbReference type="Pfam" id="PF02775"/>
    </source>
</evidence>
<protein>
    <submittedName>
        <fullName evidence="7 8">Acetolactate synthase</fullName>
    </submittedName>
</protein>
<accession>A0AAN5A0D6</accession>
<evidence type="ECO:0000256" key="1">
    <source>
        <dbReference type="ARBA" id="ARBA00007812"/>
    </source>
</evidence>
<keyword evidence="9" id="KW-1185">Reference proteome</keyword>
<comment type="similarity">
    <text evidence="1 3">Belongs to the TPP enzyme family.</text>
</comment>
<reference evidence="7" key="1">
    <citation type="journal article" date="2014" name="Int. J. Syst. Evol. Microbiol.">
        <title>Complete genome sequence of Corynebacterium casei LMG S-19264T (=DSM 44701T), isolated from a smear-ripened cheese.</title>
        <authorList>
            <consortium name="US DOE Joint Genome Institute (JGI-PGF)"/>
            <person name="Walter F."/>
            <person name="Albersmeier A."/>
            <person name="Kalinowski J."/>
            <person name="Ruckert C."/>
        </authorList>
    </citation>
    <scope>NUCLEOTIDE SEQUENCE</scope>
    <source>
        <strain evidence="7">CGMCC 1.10859</strain>
    </source>
</reference>
<dbReference type="Pfam" id="PF02776">
    <property type="entry name" value="TPP_enzyme_N"/>
    <property type="match status" value="1"/>
</dbReference>
<evidence type="ECO:0000256" key="2">
    <source>
        <dbReference type="ARBA" id="ARBA00023052"/>
    </source>
</evidence>
<dbReference type="Proteomes" id="UP000199541">
    <property type="component" value="Unassembled WGS sequence"/>
</dbReference>
<dbReference type="GO" id="GO:0003984">
    <property type="term" value="F:acetolactate synthase activity"/>
    <property type="evidence" value="ECO:0007669"/>
    <property type="project" value="TreeGrafter"/>
</dbReference>
<dbReference type="Pfam" id="PF00205">
    <property type="entry name" value="TPP_enzyme_M"/>
    <property type="match status" value="1"/>
</dbReference>
<dbReference type="Proteomes" id="UP000634647">
    <property type="component" value="Unassembled WGS sequence"/>
</dbReference>
<dbReference type="RefSeq" id="WP_035846288.1">
    <property type="nucleotide sequence ID" value="NZ_BNAB01000012.1"/>
</dbReference>